<reference evidence="2" key="1">
    <citation type="submission" date="2014-09" db="EMBL/GenBank/DDBJ databases">
        <authorList>
            <person name="Magalhaes I.L.F."/>
            <person name="Oliveira U."/>
            <person name="Santos F.R."/>
            <person name="Vidigal T.H.D.A."/>
            <person name="Brescovit A.D."/>
            <person name="Santos A.J."/>
        </authorList>
    </citation>
    <scope>NUCLEOTIDE SEQUENCE</scope>
    <source>
        <tissue evidence="2">Shoot tissue taken approximately 20 cm above the soil surface</tissue>
    </source>
</reference>
<evidence type="ECO:0000313" key="2">
    <source>
        <dbReference type="EMBL" id="JAE28045.1"/>
    </source>
</evidence>
<dbReference type="AlphaFoldDB" id="A0A0A9GSE3"/>
<reference evidence="2" key="2">
    <citation type="journal article" date="2015" name="Data Brief">
        <title>Shoot transcriptome of the giant reed, Arundo donax.</title>
        <authorList>
            <person name="Barrero R.A."/>
            <person name="Guerrero F.D."/>
            <person name="Moolhuijzen P."/>
            <person name="Goolsby J.A."/>
            <person name="Tidwell J."/>
            <person name="Bellgard S.E."/>
            <person name="Bellgard M.I."/>
        </authorList>
    </citation>
    <scope>NUCLEOTIDE SEQUENCE</scope>
    <source>
        <tissue evidence="2">Shoot tissue taken approximately 20 cm above the soil surface</tissue>
    </source>
</reference>
<proteinExistence type="predicted"/>
<organism evidence="2">
    <name type="scientific">Arundo donax</name>
    <name type="common">Giant reed</name>
    <name type="synonym">Donax arundinaceus</name>
    <dbReference type="NCBI Taxonomy" id="35708"/>
    <lineage>
        <taxon>Eukaryota</taxon>
        <taxon>Viridiplantae</taxon>
        <taxon>Streptophyta</taxon>
        <taxon>Embryophyta</taxon>
        <taxon>Tracheophyta</taxon>
        <taxon>Spermatophyta</taxon>
        <taxon>Magnoliopsida</taxon>
        <taxon>Liliopsida</taxon>
        <taxon>Poales</taxon>
        <taxon>Poaceae</taxon>
        <taxon>PACMAD clade</taxon>
        <taxon>Arundinoideae</taxon>
        <taxon>Arundineae</taxon>
        <taxon>Arundo</taxon>
    </lineage>
</organism>
<feature type="region of interest" description="Disordered" evidence="1">
    <location>
        <begin position="41"/>
        <end position="77"/>
    </location>
</feature>
<dbReference type="EMBL" id="GBRH01169851">
    <property type="protein sequence ID" value="JAE28045.1"/>
    <property type="molecule type" value="Transcribed_RNA"/>
</dbReference>
<name>A0A0A9GSE3_ARUDO</name>
<accession>A0A0A9GSE3</accession>
<sequence length="101" mass="11063">MSSASSSREKNHCPASSFVQFSGRKLATIIFLSVEDAEPTESPSLLVSQSGSDIMPGEVTTRGRDLKGCRKSNPSPQVMSSKFEYDFETMFHNLMLGSEHS</sequence>
<protein>
    <submittedName>
        <fullName evidence="2">Uncharacterized protein</fullName>
    </submittedName>
</protein>
<feature type="compositionally biased region" description="Polar residues" evidence="1">
    <location>
        <begin position="41"/>
        <end position="52"/>
    </location>
</feature>
<evidence type="ECO:0000256" key="1">
    <source>
        <dbReference type="SAM" id="MobiDB-lite"/>
    </source>
</evidence>